<reference evidence="2" key="1">
    <citation type="journal article" date="2023" name="Science">
        <title>Genome structures resolve the early diversification of teleost fishes.</title>
        <authorList>
            <person name="Parey E."/>
            <person name="Louis A."/>
            <person name="Montfort J."/>
            <person name="Bouchez O."/>
            <person name="Roques C."/>
            <person name="Iampietro C."/>
            <person name="Lluch J."/>
            <person name="Castinel A."/>
            <person name="Donnadieu C."/>
            <person name="Desvignes T."/>
            <person name="Floi Bucao C."/>
            <person name="Jouanno E."/>
            <person name="Wen M."/>
            <person name="Mejri S."/>
            <person name="Dirks R."/>
            <person name="Jansen H."/>
            <person name="Henkel C."/>
            <person name="Chen W.J."/>
            <person name="Zahm M."/>
            <person name="Cabau C."/>
            <person name="Klopp C."/>
            <person name="Thompson A.W."/>
            <person name="Robinson-Rechavi M."/>
            <person name="Braasch I."/>
            <person name="Lecointre G."/>
            <person name="Bobe J."/>
            <person name="Postlethwait J.H."/>
            <person name="Berthelot C."/>
            <person name="Roest Crollius H."/>
            <person name="Guiguen Y."/>
        </authorList>
    </citation>
    <scope>NUCLEOTIDE SEQUENCE</scope>
    <source>
        <strain evidence="2">Concon-B</strain>
    </source>
</reference>
<dbReference type="EMBL" id="JAFJMO010000005">
    <property type="protein sequence ID" value="KAJ8276073.1"/>
    <property type="molecule type" value="Genomic_DNA"/>
</dbReference>
<evidence type="ECO:0000313" key="2">
    <source>
        <dbReference type="EMBL" id="KAJ8276073.1"/>
    </source>
</evidence>
<proteinExistence type="predicted"/>
<comment type="caution">
    <text evidence="2">The sequence shown here is derived from an EMBL/GenBank/DDBJ whole genome shotgun (WGS) entry which is preliminary data.</text>
</comment>
<sequence>MQGPGGNSDSSPGAGREASPERGNIEYSAWLAVGRPSCSFSVVNTYRHLSRGSHLGSSFFQQQKDHWHQCGKLRRDCQAHADRQRP</sequence>
<protein>
    <submittedName>
        <fullName evidence="2">Uncharacterized protein</fullName>
    </submittedName>
</protein>
<organism evidence="2 3">
    <name type="scientific">Conger conger</name>
    <name type="common">Conger eel</name>
    <name type="synonym">Muraena conger</name>
    <dbReference type="NCBI Taxonomy" id="82655"/>
    <lineage>
        <taxon>Eukaryota</taxon>
        <taxon>Metazoa</taxon>
        <taxon>Chordata</taxon>
        <taxon>Craniata</taxon>
        <taxon>Vertebrata</taxon>
        <taxon>Euteleostomi</taxon>
        <taxon>Actinopterygii</taxon>
        <taxon>Neopterygii</taxon>
        <taxon>Teleostei</taxon>
        <taxon>Anguilliformes</taxon>
        <taxon>Congridae</taxon>
        <taxon>Conger</taxon>
    </lineage>
</organism>
<evidence type="ECO:0000313" key="3">
    <source>
        <dbReference type="Proteomes" id="UP001152803"/>
    </source>
</evidence>
<dbReference type="AlphaFoldDB" id="A0A9Q1DP40"/>
<feature type="region of interest" description="Disordered" evidence="1">
    <location>
        <begin position="1"/>
        <end position="21"/>
    </location>
</feature>
<evidence type="ECO:0000256" key="1">
    <source>
        <dbReference type="SAM" id="MobiDB-lite"/>
    </source>
</evidence>
<dbReference type="Proteomes" id="UP001152803">
    <property type="component" value="Unassembled WGS sequence"/>
</dbReference>
<name>A0A9Q1DP40_CONCO</name>
<keyword evidence="3" id="KW-1185">Reference proteome</keyword>
<gene>
    <name evidence="2" type="ORF">COCON_G00078250</name>
</gene>
<accession>A0A9Q1DP40</accession>